<protein>
    <submittedName>
        <fullName evidence="2">ABC-type antimicrobial peptide transport system, permease</fullName>
    </submittedName>
</protein>
<feature type="transmembrane region" description="Helical" evidence="1">
    <location>
        <begin position="41"/>
        <end position="64"/>
    </location>
</feature>
<sequence length="202" mass="22416">MEALRYSDYKGKSKESSALYRKITPASLAKMNLSRQKTKSILTIFSLAFGGVLVVLISTILVSYDGVAEARGRDFSKGEFNINLNANQSFDTAKVSLTKLQQKNMLNENFVKTIKAIGGVTGIKRWYYTDAEYRVNGISGDWIQGFSQDEQSDLEKNLIKGTADYDELIADNGIILLQERADLNGMDVALGDTVEVDYENVS</sequence>
<feature type="non-terminal residue" evidence="2">
    <location>
        <position position="202"/>
    </location>
</feature>
<reference evidence="2" key="1">
    <citation type="journal article" date="2013" name="Environ. Microbiol.">
        <title>Microbiota from the distal guts of lean and obese adolescents exhibit partial functional redundancy besides clear differences in community structure.</title>
        <authorList>
            <person name="Ferrer M."/>
            <person name="Ruiz A."/>
            <person name="Lanza F."/>
            <person name="Haange S.B."/>
            <person name="Oberbach A."/>
            <person name="Till H."/>
            <person name="Bargiela R."/>
            <person name="Campoy C."/>
            <person name="Segura M.T."/>
            <person name="Richter M."/>
            <person name="von Bergen M."/>
            <person name="Seifert J."/>
            <person name="Suarez A."/>
        </authorList>
    </citation>
    <scope>NUCLEOTIDE SEQUENCE</scope>
</reference>
<dbReference type="EMBL" id="AJWY01014368">
    <property type="protein sequence ID" value="EKC43959.1"/>
    <property type="molecule type" value="Genomic_DNA"/>
</dbReference>
<keyword evidence="1" id="KW-0472">Membrane</keyword>
<keyword evidence="1" id="KW-0812">Transmembrane</keyword>
<dbReference type="AlphaFoldDB" id="K1RK10"/>
<organism evidence="2">
    <name type="scientific">human gut metagenome</name>
    <dbReference type="NCBI Taxonomy" id="408170"/>
    <lineage>
        <taxon>unclassified sequences</taxon>
        <taxon>metagenomes</taxon>
        <taxon>organismal metagenomes</taxon>
    </lineage>
</organism>
<evidence type="ECO:0000313" key="2">
    <source>
        <dbReference type="EMBL" id="EKC43959.1"/>
    </source>
</evidence>
<keyword evidence="1" id="KW-1133">Transmembrane helix</keyword>
<evidence type="ECO:0000256" key="1">
    <source>
        <dbReference type="SAM" id="Phobius"/>
    </source>
</evidence>
<comment type="caution">
    <text evidence="2">The sequence shown here is derived from an EMBL/GenBank/DDBJ whole genome shotgun (WGS) entry which is preliminary data.</text>
</comment>
<gene>
    <name evidence="2" type="ORF">LEA_20881</name>
</gene>
<accession>K1RK10</accession>
<proteinExistence type="predicted"/>
<name>K1RK10_9ZZZZ</name>